<dbReference type="InterPro" id="IPR001845">
    <property type="entry name" value="HTH_ArsR_DNA-bd_dom"/>
</dbReference>
<dbReference type="EnsemblBacteria" id="ABK78398">
    <property type="protein sequence ID" value="ABK78398"/>
    <property type="gene ID" value="CENSYa_1788"/>
</dbReference>
<reference evidence="2 3" key="1">
    <citation type="journal article" date="2006" name="Proc. Natl. Acad. Sci. U.S.A.">
        <title>Genomic analysis of the uncultivated marine crenarchaeote Cenarchaeum symbiosum.</title>
        <authorList>
            <person name="Hallam S.J."/>
            <person name="Konstantinidis K.T."/>
            <person name="Putnam N."/>
            <person name="Schleper C."/>
            <person name="Watanabe Y."/>
            <person name="Sugahara J."/>
            <person name="Preston C."/>
            <person name="de la Torre J."/>
            <person name="Richardson P.M."/>
            <person name="DeLong E.F."/>
        </authorList>
    </citation>
    <scope>NUCLEOTIDE SEQUENCE [LARGE SCALE GENOMIC DNA]</scope>
    <source>
        <strain evidence="3">A</strain>
    </source>
</reference>
<dbReference type="Pfam" id="PF01022">
    <property type="entry name" value="HTH_5"/>
    <property type="match status" value="1"/>
</dbReference>
<sequence length="162" mass="18341">MQIMEVITKNPGIKFREIMRATGLKNGVLSHHLGKMERSGTVQAVREPRQTRFYPLEISESESKIIKSLRRGTPRKILRSLMLNKEGLEFGEIVNESSKSPSTVSLYLSRMVDDGVVQVALENRKKRYFISERASVDRLIEDYHPGMLDAPAGGIEDIINVL</sequence>
<feature type="domain" description="HTH arsR-type" evidence="1">
    <location>
        <begin position="64"/>
        <end position="142"/>
    </location>
</feature>
<dbReference type="Gene3D" id="1.10.10.10">
    <property type="entry name" value="Winged helix-like DNA-binding domain superfamily/Winged helix DNA-binding domain"/>
    <property type="match status" value="2"/>
</dbReference>
<dbReference type="Proteomes" id="UP000000758">
    <property type="component" value="Chromosome"/>
</dbReference>
<dbReference type="CDD" id="cd00090">
    <property type="entry name" value="HTH_ARSR"/>
    <property type="match status" value="2"/>
</dbReference>
<gene>
    <name evidence="2" type="ordered locus">CENSYa_1788</name>
</gene>
<organism evidence="2 3">
    <name type="scientific">Cenarchaeum symbiosum (strain A)</name>
    <dbReference type="NCBI Taxonomy" id="414004"/>
    <lineage>
        <taxon>Archaea</taxon>
        <taxon>Nitrososphaerota</taxon>
        <taxon>Candidatus Cenarchaeales</taxon>
        <taxon>Candidatus Cenarchaeaceae</taxon>
        <taxon>Candidatus Cenarchaeum</taxon>
    </lineage>
</organism>
<dbReference type="PANTHER" id="PTHR36216">
    <property type="entry name" value="TRANSCRIPTIONAL REGULATOR, TRMB"/>
    <property type="match status" value="1"/>
</dbReference>
<evidence type="ECO:0000313" key="3">
    <source>
        <dbReference type="Proteomes" id="UP000000758"/>
    </source>
</evidence>
<dbReference type="InterPro" id="IPR056504">
    <property type="entry name" value="HTH_HVO_0163_N"/>
</dbReference>
<dbReference type="GO" id="GO:0003700">
    <property type="term" value="F:DNA-binding transcription factor activity"/>
    <property type="evidence" value="ECO:0007669"/>
    <property type="project" value="InterPro"/>
</dbReference>
<dbReference type="InterPro" id="IPR036390">
    <property type="entry name" value="WH_DNA-bd_sf"/>
</dbReference>
<dbReference type="AlphaFoldDB" id="A0RYI1"/>
<dbReference type="PANTHER" id="PTHR36216:SF1">
    <property type="entry name" value="HTH ARSR-TYPE DOMAIN-CONTAINING PROTEIN"/>
    <property type="match status" value="1"/>
</dbReference>
<dbReference type="InterPro" id="IPR011991">
    <property type="entry name" value="ArsR-like_HTH"/>
</dbReference>
<dbReference type="InterPro" id="IPR036388">
    <property type="entry name" value="WH-like_DNA-bd_sf"/>
</dbReference>
<dbReference type="EMBL" id="DP000238">
    <property type="protein sequence ID" value="ABK78398.1"/>
    <property type="molecule type" value="Genomic_DNA"/>
</dbReference>
<protein>
    <submittedName>
        <fullName evidence="2">Uncharacterized protein conserved in archaea</fullName>
    </submittedName>
</protein>
<evidence type="ECO:0000313" key="2">
    <source>
        <dbReference type="EMBL" id="ABK78398.1"/>
    </source>
</evidence>
<keyword evidence="3" id="KW-1185">Reference proteome</keyword>
<dbReference type="KEGG" id="csy:CENSYa_1788"/>
<dbReference type="Pfam" id="PF24266">
    <property type="entry name" value="HTH_HVO_0163_N"/>
    <property type="match status" value="1"/>
</dbReference>
<dbReference type="SMART" id="SM00418">
    <property type="entry name" value="HTH_ARSR"/>
    <property type="match status" value="1"/>
</dbReference>
<name>A0RYI1_CENSY</name>
<dbReference type="STRING" id="414004.CENSYa_1788"/>
<accession>A0RYI1</accession>
<evidence type="ECO:0000259" key="1">
    <source>
        <dbReference type="SMART" id="SM00418"/>
    </source>
</evidence>
<dbReference type="SUPFAM" id="SSF46785">
    <property type="entry name" value="Winged helix' DNA-binding domain"/>
    <property type="match status" value="2"/>
</dbReference>
<dbReference type="HOGENOM" id="CLU_109676_2_0_2"/>
<proteinExistence type="predicted"/>